<evidence type="ECO:0000259" key="2">
    <source>
        <dbReference type="PROSITE" id="PS50181"/>
    </source>
</evidence>
<sequence>MVEVFRVPSLGHHMSSSPDIMEMSSRFMNANLSSIQEHHEQTGGNMQTGEGASGIKNGGFRAPRRALSVTESQFPAAPVSRAIQTQQRLLTPSPSPREQSNPEADSYFQLQNQTAITSIPTSTPTAPKYTSSQISRIPSGRSHQAAQALPQRPSMPSPQRSYSVMDFEPIPFTHQPGSTLTLPDLPPELHYAIFDYLDPIDSTCLGLTSKHFYAVHHHMHGAVSLGARREGPNDMEWVWRHAGPFVFSNGTAANSSNKQNSLAMLSPRGQVYCRKCRTQRCELHNHIKEWMGGDAAEYCGVTQKFGAPARIEGAKGFCHRSSPRHPHRCGRHTRQQRTVRLV</sequence>
<feature type="compositionally biased region" description="Low complexity" evidence="1">
    <location>
        <begin position="150"/>
        <end position="160"/>
    </location>
</feature>
<organism evidence="3 4">
    <name type="scientific">Anthostomella pinea</name>
    <dbReference type="NCBI Taxonomy" id="933095"/>
    <lineage>
        <taxon>Eukaryota</taxon>
        <taxon>Fungi</taxon>
        <taxon>Dikarya</taxon>
        <taxon>Ascomycota</taxon>
        <taxon>Pezizomycotina</taxon>
        <taxon>Sordariomycetes</taxon>
        <taxon>Xylariomycetidae</taxon>
        <taxon>Xylariales</taxon>
        <taxon>Xylariaceae</taxon>
        <taxon>Anthostomella</taxon>
    </lineage>
</organism>
<dbReference type="Proteomes" id="UP001295740">
    <property type="component" value="Unassembled WGS sequence"/>
</dbReference>
<feature type="compositionally biased region" description="Low complexity" evidence="1">
    <location>
        <begin position="118"/>
        <end position="127"/>
    </location>
</feature>
<proteinExistence type="predicted"/>
<dbReference type="Pfam" id="PF12937">
    <property type="entry name" value="F-box-like"/>
    <property type="match status" value="1"/>
</dbReference>
<feature type="domain" description="F-box" evidence="2">
    <location>
        <begin position="179"/>
        <end position="215"/>
    </location>
</feature>
<feature type="compositionally biased region" description="Polar residues" evidence="1">
    <location>
        <begin position="128"/>
        <end position="145"/>
    </location>
</feature>
<accession>A0AAI8VDR4</accession>
<evidence type="ECO:0000313" key="3">
    <source>
        <dbReference type="EMBL" id="CAJ2503018.1"/>
    </source>
</evidence>
<dbReference type="PROSITE" id="PS50181">
    <property type="entry name" value="FBOX"/>
    <property type="match status" value="1"/>
</dbReference>
<evidence type="ECO:0000313" key="4">
    <source>
        <dbReference type="Proteomes" id="UP001295740"/>
    </source>
</evidence>
<reference evidence="3" key="1">
    <citation type="submission" date="2023-10" db="EMBL/GenBank/DDBJ databases">
        <authorList>
            <person name="Hackl T."/>
        </authorList>
    </citation>
    <scope>NUCLEOTIDE SEQUENCE</scope>
</reference>
<evidence type="ECO:0000256" key="1">
    <source>
        <dbReference type="SAM" id="MobiDB-lite"/>
    </source>
</evidence>
<dbReference type="AlphaFoldDB" id="A0AAI8VDR4"/>
<feature type="region of interest" description="Disordered" evidence="1">
    <location>
        <begin position="40"/>
        <end position="60"/>
    </location>
</feature>
<feature type="region of interest" description="Disordered" evidence="1">
    <location>
        <begin position="118"/>
        <end position="160"/>
    </location>
</feature>
<dbReference type="SUPFAM" id="SSF81383">
    <property type="entry name" value="F-box domain"/>
    <property type="match status" value="1"/>
</dbReference>
<dbReference type="EMBL" id="CAUWAG010000004">
    <property type="protein sequence ID" value="CAJ2503018.1"/>
    <property type="molecule type" value="Genomic_DNA"/>
</dbReference>
<keyword evidence="4" id="KW-1185">Reference proteome</keyword>
<comment type="caution">
    <text evidence="3">The sequence shown here is derived from an EMBL/GenBank/DDBJ whole genome shotgun (WGS) entry which is preliminary data.</text>
</comment>
<dbReference type="InterPro" id="IPR036047">
    <property type="entry name" value="F-box-like_dom_sf"/>
</dbReference>
<gene>
    <name evidence="3" type="ORF">KHLLAP_LOCUS3486</name>
</gene>
<feature type="region of interest" description="Disordered" evidence="1">
    <location>
        <begin position="322"/>
        <end position="342"/>
    </location>
</feature>
<name>A0AAI8VDR4_9PEZI</name>
<dbReference type="CDD" id="cd09917">
    <property type="entry name" value="F-box_SF"/>
    <property type="match status" value="1"/>
</dbReference>
<dbReference type="InterPro" id="IPR001810">
    <property type="entry name" value="F-box_dom"/>
</dbReference>
<protein>
    <submittedName>
        <fullName evidence="3">Uu.00g104120.m01.CDS01</fullName>
    </submittedName>
</protein>